<dbReference type="EMBL" id="REGN01004476">
    <property type="protein sequence ID" value="RNA17305.1"/>
    <property type="molecule type" value="Genomic_DNA"/>
</dbReference>
<gene>
    <name evidence="1" type="ORF">BpHYR1_044561</name>
</gene>
<organism evidence="1 2">
    <name type="scientific">Brachionus plicatilis</name>
    <name type="common">Marine rotifer</name>
    <name type="synonym">Brachionus muelleri</name>
    <dbReference type="NCBI Taxonomy" id="10195"/>
    <lineage>
        <taxon>Eukaryota</taxon>
        <taxon>Metazoa</taxon>
        <taxon>Spiralia</taxon>
        <taxon>Gnathifera</taxon>
        <taxon>Rotifera</taxon>
        <taxon>Eurotatoria</taxon>
        <taxon>Monogononta</taxon>
        <taxon>Pseudotrocha</taxon>
        <taxon>Ploima</taxon>
        <taxon>Brachionidae</taxon>
        <taxon>Brachionus</taxon>
    </lineage>
</organism>
<accession>A0A3M7R260</accession>
<protein>
    <submittedName>
        <fullName evidence="1">Uncharacterized protein</fullName>
    </submittedName>
</protein>
<keyword evidence="2" id="KW-1185">Reference proteome</keyword>
<dbReference type="AlphaFoldDB" id="A0A3M7R260"/>
<reference evidence="1 2" key="1">
    <citation type="journal article" date="2018" name="Sci. Rep.">
        <title>Genomic signatures of local adaptation to the degree of environmental predictability in rotifers.</title>
        <authorList>
            <person name="Franch-Gras L."/>
            <person name="Hahn C."/>
            <person name="Garcia-Roger E.M."/>
            <person name="Carmona M.J."/>
            <person name="Serra M."/>
            <person name="Gomez A."/>
        </authorList>
    </citation>
    <scope>NUCLEOTIDE SEQUENCE [LARGE SCALE GENOMIC DNA]</scope>
    <source>
        <strain evidence="1">HYR1</strain>
    </source>
</reference>
<name>A0A3M7R260_BRAPC</name>
<comment type="caution">
    <text evidence="1">The sequence shown here is derived from an EMBL/GenBank/DDBJ whole genome shotgun (WGS) entry which is preliminary data.</text>
</comment>
<proteinExistence type="predicted"/>
<evidence type="ECO:0000313" key="1">
    <source>
        <dbReference type="EMBL" id="RNA17305.1"/>
    </source>
</evidence>
<evidence type="ECO:0000313" key="2">
    <source>
        <dbReference type="Proteomes" id="UP000276133"/>
    </source>
</evidence>
<sequence>MRKNNFKWPEIQKKLIVSVCVCGERVRLMLKRSIVSECVSELKKYHLKVWFRVCEQSRCVLC</sequence>
<dbReference type="Proteomes" id="UP000276133">
    <property type="component" value="Unassembled WGS sequence"/>
</dbReference>